<dbReference type="EMBL" id="CP036434">
    <property type="protein sequence ID" value="QDV09699.1"/>
    <property type="molecule type" value="Genomic_DNA"/>
</dbReference>
<dbReference type="Pfam" id="PF12034">
    <property type="entry name" value="YfbK_C"/>
    <property type="match status" value="1"/>
</dbReference>
<evidence type="ECO:0000313" key="4">
    <source>
        <dbReference type="Proteomes" id="UP000320390"/>
    </source>
</evidence>
<dbReference type="SUPFAM" id="SSF53300">
    <property type="entry name" value="vWA-like"/>
    <property type="match status" value="1"/>
</dbReference>
<keyword evidence="4" id="KW-1185">Reference proteome</keyword>
<dbReference type="InterPro" id="IPR051266">
    <property type="entry name" value="CLCR"/>
</dbReference>
<dbReference type="AlphaFoldDB" id="A0A518F046"/>
<reference evidence="3 4" key="1">
    <citation type="submission" date="2019-02" db="EMBL/GenBank/DDBJ databases">
        <title>Deep-cultivation of Planctomycetes and their phenomic and genomic characterization uncovers novel biology.</title>
        <authorList>
            <person name="Wiegand S."/>
            <person name="Jogler M."/>
            <person name="Boedeker C."/>
            <person name="Pinto D."/>
            <person name="Vollmers J."/>
            <person name="Rivas-Marin E."/>
            <person name="Kohn T."/>
            <person name="Peeters S.H."/>
            <person name="Heuer A."/>
            <person name="Rast P."/>
            <person name="Oberbeckmann S."/>
            <person name="Bunk B."/>
            <person name="Jeske O."/>
            <person name="Meyerdierks A."/>
            <person name="Storesund J.E."/>
            <person name="Kallscheuer N."/>
            <person name="Luecker S."/>
            <person name="Lage O.M."/>
            <person name="Pohl T."/>
            <person name="Merkel B.J."/>
            <person name="Hornburger P."/>
            <person name="Mueller R.-W."/>
            <person name="Bruemmer F."/>
            <person name="Labrenz M."/>
            <person name="Spormann A.M."/>
            <person name="Op den Camp H."/>
            <person name="Overmann J."/>
            <person name="Amann R."/>
            <person name="Jetten M.S.M."/>
            <person name="Mascher T."/>
            <person name="Medema M.H."/>
            <person name="Devos D.P."/>
            <person name="Kaster A.-K."/>
            <person name="Ovreas L."/>
            <person name="Rohde M."/>
            <person name="Galperin M.Y."/>
            <person name="Jogler C."/>
        </authorList>
    </citation>
    <scope>NUCLEOTIDE SEQUENCE [LARGE SCALE GENOMIC DNA]</scope>
    <source>
        <strain evidence="3 4">Poly30</strain>
    </source>
</reference>
<dbReference type="InterPro" id="IPR002035">
    <property type="entry name" value="VWF_A"/>
</dbReference>
<accession>A0A518F046</accession>
<dbReference type="PANTHER" id="PTHR10579:SF43">
    <property type="entry name" value="ZINC FINGER (C3HC4-TYPE RING FINGER) FAMILY PROTEIN"/>
    <property type="match status" value="1"/>
</dbReference>
<dbReference type="RefSeq" id="WP_145204518.1">
    <property type="nucleotide sequence ID" value="NZ_CP036434.1"/>
</dbReference>
<dbReference type="InterPro" id="IPR022156">
    <property type="entry name" value="Uncharacterised_YfbK_N"/>
</dbReference>
<dbReference type="InterPro" id="IPR021908">
    <property type="entry name" value="YfbK_C"/>
</dbReference>
<dbReference type="Gene3D" id="3.40.50.410">
    <property type="entry name" value="von Willebrand factor, type A domain"/>
    <property type="match status" value="1"/>
</dbReference>
<dbReference type="InterPro" id="IPR036465">
    <property type="entry name" value="vWFA_dom_sf"/>
</dbReference>
<keyword evidence="1" id="KW-1133">Transmembrane helix</keyword>
<evidence type="ECO:0000313" key="3">
    <source>
        <dbReference type="EMBL" id="QDV09699.1"/>
    </source>
</evidence>
<dbReference type="SMART" id="SM00327">
    <property type="entry name" value="VWA"/>
    <property type="match status" value="1"/>
</dbReference>
<proteinExistence type="predicted"/>
<evidence type="ECO:0000259" key="2">
    <source>
        <dbReference type="PROSITE" id="PS50234"/>
    </source>
</evidence>
<dbReference type="PANTHER" id="PTHR10579">
    <property type="entry name" value="CALCIUM-ACTIVATED CHLORIDE CHANNEL REGULATOR"/>
    <property type="match status" value="1"/>
</dbReference>
<feature type="transmembrane region" description="Helical" evidence="1">
    <location>
        <begin position="103"/>
        <end position="123"/>
    </location>
</feature>
<name>A0A518F046_9BACT</name>
<keyword evidence="1" id="KW-0472">Membrane</keyword>
<dbReference type="Proteomes" id="UP000320390">
    <property type="component" value="Chromosome"/>
</dbReference>
<organism evidence="3 4">
    <name type="scientific">Saltatorellus ferox</name>
    <dbReference type="NCBI Taxonomy" id="2528018"/>
    <lineage>
        <taxon>Bacteria</taxon>
        <taxon>Pseudomonadati</taxon>
        <taxon>Planctomycetota</taxon>
        <taxon>Planctomycetia</taxon>
        <taxon>Planctomycetia incertae sedis</taxon>
        <taxon>Saltatorellus</taxon>
    </lineage>
</organism>
<evidence type="ECO:0000256" key="1">
    <source>
        <dbReference type="SAM" id="Phobius"/>
    </source>
</evidence>
<feature type="domain" description="VWFA" evidence="2">
    <location>
        <begin position="302"/>
        <end position="480"/>
    </location>
</feature>
<dbReference type="OrthoDB" id="9805121at2"/>
<gene>
    <name evidence="3" type="ORF">Poly30_52580</name>
</gene>
<sequence>MKHDGEAAGRSQDPRVLAYLLGELGPEERAAIEEALANGDEELSAELRALEAFLPTLQGTLGLESEAESGAESGGGERELSEAARGSILEAASAARGRTKSHWPALLAAVVLSLACIGAWMLVDRRPAYDGGTAYDIGGSSGGAPERRWFLGPRYSDEMIIKNRDQVRSPSSALESMGYLGSAEDLGSSEDLDPSFAAIAEGDFILTANDARSTFAIDVDTASYALTRSRIRSGRFPRPDEIRVEEFINYFSYGDEPPAPGTEHPLALTTQVAAAPWNPEHRLVRIGVAARRIEFQERRPANLVFLVDVSGSMASADKLPLVVRALGILTESLAPDDRIAIVVYASREGLALESTPVAAREAILQALDSLRSGGSTDGGKGIQLAYRIARSNFVEDGINRVILCTDGDFNVGVRSVPALAELIAEEASSGIDLTVLGFGSGSFRDDLMEGLSNRGNGNFAYIDSELEARKVLATEVGGTLVTVARDTKIQVEWDPALVHSFRQIGYENRQLAHADFEDDRVDAGEVGAGHVVTALYEIVPVPGASLSSAEAIGEVRVRYQPPSGGASRLLTAPVRDGGATFDEGPEALRFGASAAAFGMVLRGSEHVGDATLSDVRRWALESLGGDPGGLRNAFVELVERAEALEGR</sequence>
<dbReference type="PROSITE" id="PS50234">
    <property type="entry name" value="VWFA"/>
    <property type="match status" value="1"/>
</dbReference>
<protein>
    <submittedName>
        <fullName evidence="3">von Willebrand factor</fullName>
    </submittedName>
</protein>
<dbReference type="Pfam" id="PF00092">
    <property type="entry name" value="VWA"/>
    <property type="match status" value="1"/>
</dbReference>
<keyword evidence="1" id="KW-0812">Transmembrane</keyword>
<dbReference type="Pfam" id="PF12450">
    <property type="entry name" value="vWF_A"/>
    <property type="match status" value="1"/>
</dbReference>